<dbReference type="SUPFAM" id="SSF52833">
    <property type="entry name" value="Thioredoxin-like"/>
    <property type="match status" value="1"/>
</dbReference>
<keyword evidence="3" id="KW-1185">Reference proteome</keyword>
<dbReference type="RefSeq" id="WP_254571043.1">
    <property type="nucleotide sequence ID" value="NZ_CP098502.1"/>
</dbReference>
<dbReference type="PRINTS" id="PR00160">
    <property type="entry name" value="GLUTAREDOXIN"/>
</dbReference>
<dbReference type="EMBL" id="CP098502">
    <property type="protein sequence ID" value="UTI64337.1"/>
    <property type="molecule type" value="Genomic_DNA"/>
</dbReference>
<protein>
    <submittedName>
        <fullName evidence="2">Glutaredoxin</fullName>
    </submittedName>
</protein>
<dbReference type="InterPro" id="IPR014025">
    <property type="entry name" value="Glutaredoxin_subgr"/>
</dbReference>
<gene>
    <name evidence="2" type="ORF">NBH00_23735</name>
</gene>
<sequence>MPAAPVTVHVLSGCPHCTRALALLRRRGIEHDIVSGDGVHGFREQLRAQTGGWTVPQVVIGGRAIGGADQLARLDRLGVLTALVAGDALPIMRVRRRRLARTSGRWVADLYDAAGQRVARGTGRDRDEACTAVRGE</sequence>
<name>A0ABY5DU41_9ACTN</name>
<dbReference type="Proteomes" id="UP001056035">
    <property type="component" value="Chromosome"/>
</dbReference>
<evidence type="ECO:0000313" key="2">
    <source>
        <dbReference type="EMBL" id="UTI64337.1"/>
    </source>
</evidence>
<dbReference type="Pfam" id="PF00462">
    <property type="entry name" value="Glutaredoxin"/>
    <property type="match status" value="1"/>
</dbReference>
<dbReference type="PROSITE" id="PS51354">
    <property type="entry name" value="GLUTAREDOXIN_2"/>
    <property type="match status" value="1"/>
</dbReference>
<dbReference type="InterPro" id="IPR036249">
    <property type="entry name" value="Thioredoxin-like_sf"/>
</dbReference>
<evidence type="ECO:0000313" key="3">
    <source>
        <dbReference type="Proteomes" id="UP001056035"/>
    </source>
</evidence>
<feature type="domain" description="Glutaredoxin" evidence="1">
    <location>
        <begin position="6"/>
        <end position="65"/>
    </location>
</feature>
<dbReference type="InterPro" id="IPR002109">
    <property type="entry name" value="Glutaredoxin"/>
</dbReference>
<reference evidence="2 3" key="1">
    <citation type="submission" date="2022-06" db="EMBL/GenBank/DDBJ databases">
        <title>Paraconexibacter antarcticus.</title>
        <authorList>
            <person name="Kim C.S."/>
        </authorList>
    </citation>
    <scope>NUCLEOTIDE SEQUENCE [LARGE SCALE GENOMIC DNA]</scope>
    <source>
        <strain evidence="2 3">02-257</strain>
    </source>
</reference>
<dbReference type="Gene3D" id="3.40.30.10">
    <property type="entry name" value="Glutaredoxin"/>
    <property type="match status" value="1"/>
</dbReference>
<accession>A0ABY5DU41</accession>
<proteinExistence type="predicted"/>
<organism evidence="2 3">
    <name type="scientific">Paraconexibacter antarcticus</name>
    <dbReference type="NCBI Taxonomy" id="2949664"/>
    <lineage>
        <taxon>Bacteria</taxon>
        <taxon>Bacillati</taxon>
        <taxon>Actinomycetota</taxon>
        <taxon>Thermoleophilia</taxon>
        <taxon>Solirubrobacterales</taxon>
        <taxon>Paraconexibacteraceae</taxon>
        <taxon>Paraconexibacter</taxon>
    </lineage>
</organism>
<evidence type="ECO:0000259" key="1">
    <source>
        <dbReference type="Pfam" id="PF00462"/>
    </source>
</evidence>